<dbReference type="SUPFAM" id="SSF103473">
    <property type="entry name" value="MFS general substrate transporter"/>
    <property type="match status" value="1"/>
</dbReference>
<reference evidence="7 8" key="1">
    <citation type="journal article" date="2016" name="Mol. Biol. Evol.">
        <title>Genome-Wide Survey of Gut Fungi (Harpellales) Reveals the First Horizontally Transferred Ubiquitin Gene from a Mosquito Host.</title>
        <authorList>
            <person name="Wang Y."/>
            <person name="White M.M."/>
            <person name="Kvist S."/>
            <person name="Moncalvo J.M."/>
        </authorList>
    </citation>
    <scope>NUCLEOTIDE SEQUENCE [LARGE SCALE GENOMIC DNA]</scope>
    <source>
        <strain evidence="7 8">ALG-7-W6</strain>
    </source>
</reference>
<evidence type="ECO:0000256" key="4">
    <source>
        <dbReference type="ARBA" id="ARBA00023136"/>
    </source>
</evidence>
<keyword evidence="2 5" id="KW-0812">Transmembrane</keyword>
<sequence length="222" mass="24043">MNEKDTASKITIEISDANPNQYKRIFGLEENRRTISAIPAIPEMTFARLIILVFGLSISLFIVGAENTITSSATPAIAAKFNVLNRISWIPIVYLLFSISLHPLFGKIAFFFGPKKTLLSCILIFLFGSLISGASKTFPVFLVGRGIAGVGGSGIIATAFIAISACAPKQQVSKYVSFMGVVLAISSLLGPLIGSSISQSSEWRWCYYYNIPLSAISFTIQE</sequence>
<dbReference type="InterPro" id="IPR036259">
    <property type="entry name" value="MFS_trans_sf"/>
</dbReference>
<dbReference type="OrthoDB" id="10021397at2759"/>
<dbReference type="InterPro" id="IPR011701">
    <property type="entry name" value="MFS"/>
</dbReference>
<accession>A0A1R0H8X6</accession>
<comment type="subcellular location">
    <subcellularLocation>
        <location evidence="1">Membrane</location>
        <topology evidence="1">Multi-pass membrane protein</topology>
    </subcellularLocation>
</comment>
<evidence type="ECO:0000256" key="2">
    <source>
        <dbReference type="ARBA" id="ARBA00022692"/>
    </source>
</evidence>
<keyword evidence="3 5" id="KW-1133">Transmembrane helix</keyword>
<keyword evidence="8" id="KW-1185">Reference proteome</keyword>
<feature type="transmembrane region" description="Helical" evidence="5">
    <location>
        <begin position="46"/>
        <end position="65"/>
    </location>
</feature>
<evidence type="ECO:0000256" key="5">
    <source>
        <dbReference type="SAM" id="Phobius"/>
    </source>
</evidence>
<dbReference type="STRING" id="133383.A0A1R0H8X6"/>
<evidence type="ECO:0000259" key="6">
    <source>
        <dbReference type="PROSITE" id="PS50850"/>
    </source>
</evidence>
<feature type="transmembrane region" description="Helical" evidence="5">
    <location>
        <begin position="87"/>
        <end position="105"/>
    </location>
</feature>
<dbReference type="PANTHER" id="PTHR23501">
    <property type="entry name" value="MAJOR FACILITATOR SUPERFAMILY"/>
    <property type="match status" value="1"/>
</dbReference>
<evidence type="ECO:0000256" key="1">
    <source>
        <dbReference type="ARBA" id="ARBA00004141"/>
    </source>
</evidence>
<evidence type="ECO:0000313" key="7">
    <source>
        <dbReference type="EMBL" id="OLY85573.1"/>
    </source>
</evidence>
<gene>
    <name evidence="7" type="ORF">AYI68_g239</name>
</gene>
<protein>
    <submittedName>
        <fullName evidence="7">Putative MFS-type transporter</fullName>
    </submittedName>
</protein>
<evidence type="ECO:0000313" key="8">
    <source>
        <dbReference type="Proteomes" id="UP000187455"/>
    </source>
</evidence>
<dbReference type="GO" id="GO:0005886">
    <property type="term" value="C:plasma membrane"/>
    <property type="evidence" value="ECO:0007669"/>
    <property type="project" value="TreeGrafter"/>
</dbReference>
<feature type="domain" description="Major facilitator superfamily (MFS) profile" evidence="6">
    <location>
        <begin position="52"/>
        <end position="222"/>
    </location>
</feature>
<dbReference type="PROSITE" id="PS50850">
    <property type="entry name" value="MFS"/>
    <property type="match status" value="1"/>
</dbReference>
<dbReference type="Proteomes" id="UP000187455">
    <property type="component" value="Unassembled WGS sequence"/>
</dbReference>
<dbReference type="EMBL" id="LSSL01000070">
    <property type="protein sequence ID" value="OLY85573.1"/>
    <property type="molecule type" value="Genomic_DNA"/>
</dbReference>
<organism evidence="7 8">
    <name type="scientific">Smittium mucronatum</name>
    <dbReference type="NCBI Taxonomy" id="133383"/>
    <lineage>
        <taxon>Eukaryota</taxon>
        <taxon>Fungi</taxon>
        <taxon>Fungi incertae sedis</taxon>
        <taxon>Zoopagomycota</taxon>
        <taxon>Kickxellomycotina</taxon>
        <taxon>Harpellomycetes</taxon>
        <taxon>Harpellales</taxon>
        <taxon>Legeriomycetaceae</taxon>
        <taxon>Smittium</taxon>
    </lineage>
</organism>
<comment type="caution">
    <text evidence="7">The sequence shown here is derived from an EMBL/GenBank/DDBJ whole genome shotgun (WGS) entry which is preliminary data.</text>
</comment>
<evidence type="ECO:0000256" key="3">
    <source>
        <dbReference type="ARBA" id="ARBA00022989"/>
    </source>
</evidence>
<dbReference type="AlphaFoldDB" id="A0A1R0H8X6"/>
<dbReference type="InterPro" id="IPR020846">
    <property type="entry name" value="MFS_dom"/>
</dbReference>
<feature type="transmembrane region" description="Helical" evidence="5">
    <location>
        <begin position="175"/>
        <end position="194"/>
    </location>
</feature>
<dbReference type="PANTHER" id="PTHR23501:SF102">
    <property type="entry name" value="DRUG TRANSPORTER, PUTATIVE (AFU_ORTHOLOGUE AFUA_3G08530)-RELATED"/>
    <property type="match status" value="1"/>
</dbReference>
<keyword evidence="4 5" id="KW-0472">Membrane</keyword>
<feature type="transmembrane region" description="Helical" evidence="5">
    <location>
        <begin position="140"/>
        <end position="163"/>
    </location>
</feature>
<dbReference type="GO" id="GO:0022857">
    <property type="term" value="F:transmembrane transporter activity"/>
    <property type="evidence" value="ECO:0007669"/>
    <property type="project" value="InterPro"/>
</dbReference>
<feature type="transmembrane region" description="Helical" evidence="5">
    <location>
        <begin position="117"/>
        <end position="134"/>
    </location>
</feature>
<name>A0A1R0H8X6_9FUNG</name>
<dbReference type="Gene3D" id="1.20.1720.10">
    <property type="entry name" value="Multidrug resistance protein D"/>
    <property type="match status" value="1"/>
</dbReference>
<proteinExistence type="predicted"/>
<dbReference type="Pfam" id="PF07690">
    <property type="entry name" value="MFS_1"/>
    <property type="match status" value="1"/>
</dbReference>